<proteinExistence type="predicted"/>
<accession>A0A8J4E1N9</accession>
<gene>
    <name evidence="1" type="ORF">Vau01_036880</name>
</gene>
<dbReference type="AlphaFoldDB" id="A0A8J4E1N9"/>
<name>A0A8J4E1N9_9ACTN</name>
<keyword evidence="2" id="KW-1185">Reference proteome</keyword>
<organism evidence="1 2">
    <name type="scientific">Virgisporangium aurantiacum</name>
    <dbReference type="NCBI Taxonomy" id="175570"/>
    <lineage>
        <taxon>Bacteria</taxon>
        <taxon>Bacillati</taxon>
        <taxon>Actinomycetota</taxon>
        <taxon>Actinomycetes</taxon>
        <taxon>Micromonosporales</taxon>
        <taxon>Micromonosporaceae</taxon>
        <taxon>Virgisporangium</taxon>
    </lineage>
</organism>
<protein>
    <submittedName>
        <fullName evidence="1">Uncharacterized protein</fullName>
    </submittedName>
</protein>
<reference evidence="1" key="1">
    <citation type="submission" date="2021-01" db="EMBL/GenBank/DDBJ databases">
        <title>Whole genome shotgun sequence of Virgisporangium aurantiacum NBRC 16421.</title>
        <authorList>
            <person name="Komaki H."/>
            <person name="Tamura T."/>
        </authorList>
    </citation>
    <scope>NUCLEOTIDE SEQUENCE</scope>
    <source>
        <strain evidence="1">NBRC 16421</strain>
    </source>
</reference>
<dbReference type="EMBL" id="BOPG01000023">
    <property type="protein sequence ID" value="GIJ56172.1"/>
    <property type="molecule type" value="Genomic_DNA"/>
</dbReference>
<dbReference type="Proteomes" id="UP000612585">
    <property type="component" value="Unassembled WGS sequence"/>
</dbReference>
<sequence>MCLELEFIKFSTFILWVEIIDRAGWSECWRLCEAAVSALKFDVRSRAGTCWHRTGRRHGGTKVRPALESGGPRVKRHVEGGVRALATPVKRATPNDQRPAVIS</sequence>
<evidence type="ECO:0000313" key="1">
    <source>
        <dbReference type="EMBL" id="GIJ56172.1"/>
    </source>
</evidence>
<comment type="caution">
    <text evidence="1">The sequence shown here is derived from an EMBL/GenBank/DDBJ whole genome shotgun (WGS) entry which is preliminary data.</text>
</comment>
<evidence type="ECO:0000313" key="2">
    <source>
        <dbReference type="Proteomes" id="UP000612585"/>
    </source>
</evidence>